<keyword evidence="2" id="KW-0575">Peroxidase</keyword>
<dbReference type="GO" id="GO:0046872">
    <property type="term" value="F:metal ion binding"/>
    <property type="evidence" value="ECO:0007669"/>
    <property type="project" value="UniProtKB-KW"/>
</dbReference>
<dbReference type="Proteomes" id="UP000005446">
    <property type="component" value="Unassembled WGS sequence"/>
</dbReference>
<comment type="caution">
    <text evidence="9">The sequence shown here is derived from an EMBL/GenBank/DDBJ whole genome shotgun (WGS) entry which is preliminary data.</text>
</comment>
<evidence type="ECO:0000256" key="3">
    <source>
        <dbReference type="ARBA" id="ARBA00022617"/>
    </source>
</evidence>
<reference evidence="9 10" key="1">
    <citation type="journal article" date="2012" name="Eukaryot. Cell">
        <title>Genome sequence of the fungus Glarea lozoyensis: the first genome sequence of a species from the Helotiaceae family.</title>
        <authorList>
            <person name="Youssar L."/>
            <person name="Gruening B.A."/>
            <person name="Erxleben A."/>
            <person name="Guenther S."/>
            <person name="Huettel W."/>
        </authorList>
    </citation>
    <scope>NUCLEOTIDE SEQUENCE [LARGE SCALE GENOMIC DNA]</scope>
    <source>
        <strain evidence="10">ATCC 74030 / MF5533</strain>
    </source>
</reference>
<dbReference type="OrthoDB" id="407298at2759"/>
<sequence length="460" mass="49520">MGIRLSLGFLWTSDLRSLRIIPILIRNEFTTIMKAVTLGLAIMALATQVSAFPSIGAEQAARLAASQIGKRSTLARDGVKKRVVFDPASQYVSTTGNHKFVPPNFAAGDVRGPCPGLNAAANHGYIPHNGVGSMGDFINGVNVAYGMSLDLGGFLALYGAIFDGNLLGYSIGGPTSLNQLPLGNLLGLTGAPQGLSGSHNKYEADTSPTRGDLYKVGNNYKLQVPQFQQYYDATQYDNLLDFRVSRFNDSLTTNGYFFFGPFAGILVAPAGFSFPVRMMANHSDEFPTGMLSKENLKSFFAITGESGNFQYNEGHERIPDNWYKLPIGDEYTILGFLADVLDFGEKYLPLLQTGGNTGKPNTFTPVDLGSVTKGVFSAATLLEGNNLECYFFQISQNALPDILGGSQSSIGNKNSVLGPLSTTIVTRLQGLGCPKLEAIDQTQYNQFPGYNMCPNGCKGY</sequence>
<evidence type="ECO:0000256" key="6">
    <source>
        <dbReference type="ARBA" id="ARBA00023004"/>
    </source>
</evidence>
<dbReference type="GO" id="GO:0004601">
    <property type="term" value="F:peroxidase activity"/>
    <property type="evidence" value="ECO:0007669"/>
    <property type="project" value="UniProtKB-KW"/>
</dbReference>
<dbReference type="InterPro" id="IPR000028">
    <property type="entry name" value="Chloroperoxidase"/>
</dbReference>
<evidence type="ECO:0000256" key="1">
    <source>
        <dbReference type="ARBA" id="ARBA00001970"/>
    </source>
</evidence>
<dbReference type="PANTHER" id="PTHR33577:SF1">
    <property type="entry name" value="HEME HALOPEROXIDASE FAMILY PROFILE DOMAIN-CONTAINING PROTEIN"/>
    <property type="match status" value="1"/>
</dbReference>
<feature type="domain" description="Heme haloperoxidase family profile" evidence="8">
    <location>
        <begin position="96"/>
        <end position="338"/>
    </location>
</feature>
<keyword evidence="10" id="KW-1185">Reference proteome</keyword>
<evidence type="ECO:0000259" key="8">
    <source>
        <dbReference type="PROSITE" id="PS51405"/>
    </source>
</evidence>
<evidence type="ECO:0000313" key="9">
    <source>
        <dbReference type="EMBL" id="EHK96690.1"/>
    </source>
</evidence>
<dbReference type="EMBL" id="AGUE01000229">
    <property type="protein sequence ID" value="EHK96690.1"/>
    <property type="molecule type" value="Genomic_DNA"/>
</dbReference>
<evidence type="ECO:0000313" key="10">
    <source>
        <dbReference type="Proteomes" id="UP000005446"/>
    </source>
</evidence>
<dbReference type="PANTHER" id="PTHR33577">
    <property type="entry name" value="STERIGMATOCYSTIN BIOSYNTHESIS PEROXIDASE STCC-RELATED"/>
    <property type="match status" value="1"/>
</dbReference>
<dbReference type="InParanoid" id="H0EXQ5"/>
<gene>
    <name evidence="9" type="ORF">M7I_7594</name>
</gene>
<dbReference type="HOGENOM" id="CLU_029871_3_2_1"/>
<keyword evidence="4" id="KW-0479">Metal-binding</keyword>
<keyword evidence="6" id="KW-0408">Iron</keyword>
<dbReference type="InterPro" id="IPR036851">
    <property type="entry name" value="Chloroperoxidase-like_sf"/>
</dbReference>
<evidence type="ECO:0000256" key="5">
    <source>
        <dbReference type="ARBA" id="ARBA00023002"/>
    </source>
</evidence>
<dbReference type="AlphaFoldDB" id="H0EXQ5"/>
<dbReference type="PROSITE" id="PS51405">
    <property type="entry name" value="HEME_HALOPEROXIDASE"/>
    <property type="match status" value="1"/>
</dbReference>
<comment type="similarity">
    <text evidence="7">Belongs to the chloroperoxidase family.</text>
</comment>
<keyword evidence="5" id="KW-0560">Oxidoreductase</keyword>
<protein>
    <submittedName>
        <fullName evidence="9">Putative Aromatic peroxygenase</fullName>
    </submittedName>
</protein>
<accession>H0EXQ5</accession>
<name>H0EXQ5_GLAL7</name>
<organism evidence="9 10">
    <name type="scientific">Glarea lozoyensis (strain ATCC 74030 / MF5533)</name>
    <dbReference type="NCBI Taxonomy" id="1104152"/>
    <lineage>
        <taxon>Eukaryota</taxon>
        <taxon>Fungi</taxon>
        <taxon>Dikarya</taxon>
        <taxon>Ascomycota</taxon>
        <taxon>Pezizomycotina</taxon>
        <taxon>Leotiomycetes</taxon>
        <taxon>Helotiales</taxon>
        <taxon>Helotiaceae</taxon>
        <taxon>Glarea</taxon>
    </lineage>
</organism>
<evidence type="ECO:0000256" key="7">
    <source>
        <dbReference type="ARBA" id="ARBA00025795"/>
    </source>
</evidence>
<dbReference type="SUPFAM" id="SSF47571">
    <property type="entry name" value="Cloroperoxidase"/>
    <property type="match status" value="1"/>
</dbReference>
<keyword evidence="3" id="KW-0349">Heme</keyword>
<dbReference type="Gene3D" id="1.10.489.10">
    <property type="entry name" value="Chloroperoxidase-like"/>
    <property type="match status" value="1"/>
</dbReference>
<evidence type="ECO:0000256" key="2">
    <source>
        <dbReference type="ARBA" id="ARBA00022559"/>
    </source>
</evidence>
<proteinExistence type="inferred from homology"/>
<evidence type="ECO:0000256" key="4">
    <source>
        <dbReference type="ARBA" id="ARBA00022723"/>
    </source>
</evidence>
<dbReference type="Pfam" id="PF01328">
    <property type="entry name" value="Peroxidase_2"/>
    <property type="match status" value="1"/>
</dbReference>
<comment type="cofactor">
    <cofactor evidence="1">
        <name>heme b</name>
        <dbReference type="ChEBI" id="CHEBI:60344"/>
    </cofactor>
</comment>